<dbReference type="PANTHER" id="PTHR12308">
    <property type="entry name" value="ANOCTAMIN"/>
    <property type="match status" value="1"/>
</dbReference>
<dbReference type="InterPro" id="IPR007632">
    <property type="entry name" value="Anoctamin"/>
</dbReference>
<sequence length="176" mass="20194">MERNKLNGLAALPLDDYGSTASTKHKEDQVRIMQEDQLDTADEQNIHVQLKKDDRGMYCNDGVRKIDFILVYEEQTETKKSASAAEERIKKWRQKFLKNLQKAGLYIEEEIVENDKQLITFIKLHAPWEVCCAYAESLSIRAPLQAHPNPTSNWSSKLLETVHIPNVMDQAVPNTP</sequence>
<dbReference type="PANTHER" id="PTHR12308:SF87">
    <property type="entry name" value="ANOCTAMIN"/>
    <property type="match status" value="1"/>
</dbReference>
<organism evidence="2 3">
    <name type="scientific">Lymnaea stagnalis</name>
    <name type="common">Great pond snail</name>
    <name type="synonym">Helix stagnalis</name>
    <dbReference type="NCBI Taxonomy" id="6523"/>
    <lineage>
        <taxon>Eukaryota</taxon>
        <taxon>Metazoa</taxon>
        <taxon>Spiralia</taxon>
        <taxon>Lophotrochozoa</taxon>
        <taxon>Mollusca</taxon>
        <taxon>Gastropoda</taxon>
        <taxon>Heterobranchia</taxon>
        <taxon>Euthyneura</taxon>
        <taxon>Panpulmonata</taxon>
        <taxon>Hygrophila</taxon>
        <taxon>Lymnaeoidea</taxon>
        <taxon>Lymnaeidae</taxon>
        <taxon>Lymnaea</taxon>
    </lineage>
</organism>
<dbReference type="GO" id="GO:0046983">
    <property type="term" value="F:protein dimerization activity"/>
    <property type="evidence" value="ECO:0007669"/>
    <property type="project" value="InterPro"/>
</dbReference>
<dbReference type="EMBL" id="CAXITT010000694">
    <property type="protein sequence ID" value="CAL1545273.1"/>
    <property type="molecule type" value="Genomic_DNA"/>
</dbReference>
<gene>
    <name evidence="2" type="ORF">GSLYS_00018756001</name>
</gene>
<dbReference type="GO" id="GO:0005886">
    <property type="term" value="C:plasma membrane"/>
    <property type="evidence" value="ECO:0007669"/>
    <property type="project" value="TreeGrafter"/>
</dbReference>
<dbReference type="GO" id="GO:0005254">
    <property type="term" value="F:chloride channel activity"/>
    <property type="evidence" value="ECO:0007669"/>
    <property type="project" value="TreeGrafter"/>
</dbReference>
<evidence type="ECO:0000259" key="1">
    <source>
        <dbReference type="Pfam" id="PF16178"/>
    </source>
</evidence>
<feature type="domain" description="Anoctamin dimerisation" evidence="1">
    <location>
        <begin position="58"/>
        <end position="170"/>
    </location>
</feature>
<feature type="non-terminal residue" evidence="2">
    <location>
        <position position="176"/>
    </location>
</feature>
<dbReference type="AlphaFoldDB" id="A0AAV2IJX2"/>
<name>A0AAV2IJX2_LYMST</name>
<dbReference type="Proteomes" id="UP001497497">
    <property type="component" value="Unassembled WGS sequence"/>
</dbReference>
<dbReference type="Pfam" id="PF16178">
    <property type="entry name" value="Anoct_dimer"/>
    <property type="match status" value="1"/>
</dbReference>
<protein>
    <recommendedName>
        <fullName evidence="1">Anoctamin dimerisation domain-containing protein</fullName>
    </recommendedName>
</protein>
<evidence type="ECO:0000313" key="2">
    <source>
        <dbReference type="EMBL" id="CAL1545273.1"/>
    </source>
</evidence>
<comment type="caution">
    <text evidence="2">The sequence shown here is derived from an EMBL/GenBank/DDBJ whole genome shotgun (WGS) entry which is preliminary data.</text>
</comment>
<evidence type="ECO:0000313" key="3">
    <source>
        <dbReference type="Proteomes" id="UP001497497"/>
    </source>
</evidence>
<dbReference type="InterPro" id="IPR032394">
    <property type="entry name" value="Anoct_dimer"/>
</dbReference>
<keyword evidence="3" id="KW-1185">Reference proteome</keyword>
<accession>A0AAV2IJX2</accession>
<proteinExistence type="predicted"/>
<reference evidence="2 3" key="1">
    <citation type="submission" date="2024-04" db="EMBL/GenBank/DDBJ databases">
        <authorList>
            <consortium name="Genoscope - CEA"/>
            <person name="William W."/>
        </authorList>
    </citation>
    <scope>NUCLEOTIDE SEQUENCE [LARGE SCALE GENOMIC DNA]</scope>
</reference>